<dbReference type="Pfam" id="PF08230">
    <property type="entry name" value="CW_7"/>
    <property type="match status" value="1"/>
</dbReference>
<dbReference type="SUPFAM" id="SSF110997">
    <property type="entry name" value="Sporulation related repeat"/>
    <property type="match status" value="1"/>
</dbReference>
<dbReference type="Gene3D" id="3.40.80.10">
    <property type="entry name" value="Peptidoglycan recognition protein-like"/>
    <property type="match status" value="1"/>
</dbReference>
<organism evidence="2 3">
    <name type="scientific">Dorea ammoniilytica</name>
    <dbReference type="NCBI Taxonomy" id="2981788"/>
    <lineage>
        <taxon>Bacteria</taxon>
        <taxon>Bacillati</taxon>
        <taxon>Bacillota</taxon>
        <taxon>Clostridia</taxon>
        <taxon>Lachnospirales</taxon>
        <taxon>Lachnospiraceae</taxon>
        <taxon>Dorea</taxon>
    </lineage>
</organism>
<dbReference type="SMART" id="SM01095">
    <property type="entry name" value="Cpl-7"/>
    <property type="match status" value="1"/>
</dbReference>
<dbReference type="InterPro" id="IPR036505">
    <property type="entry name" value="Amidase/PGRP_sf"/>
</dbReference>
<dbReference type="InterPro" id="IPR036680">
    <property type="entry name" value="SPOR-like_sf"/>
</dbReference>
<dbReference type="EMBL" id="JAOQJV010000002">
    <property type="protein sequence ID" value="MCU6699197.1"/>
    <property type="molecule type" value="Genomic_DNA"/>
</dbReference>
<dbReference type="Pfam" id="PF05036">
    <property type="entry name" value="SPOR"/>
    <property type="match status" value="1"/>
</dbReference>
<dbReference type="SUPFAM" id="SSF55846">
    <property type="entry name" value="N-acetylmuramoyl-L-alanine amidase-like"/>
    <property type="match status" value="1"/>
</dbReference>
<dbReference type="InterPro" id="IPR002502">
    <property type="entry name" value="Amidase_domain"/>
</dbReference>
<name>A0ABT2S3N3_9FIRM</name>
<dbReference type="InterPro" id="IPR007730">
    <property type="entry name" value="SPOR-like_dom"/>
</dbReference>
<dbReference type="Pfam" id="PF01510">
    <property type="entry name" value="Amidase_2"/>
    <property type="match status" value="1"/>
</dbReference>
<dbReference type="Proteomes" id="UP001207605">
    <property type="component" value="Unassembled WGS sequence"/>
</dbReference>
<accession>A0ABT2S3N3</accession>
<feature type="domain" description="SPOR" evidence="1">
    <location>
        <begin position="191"/>
        <end position="265"/>
    </location>
</feature>
<evidence type="ECO:0000313" key="2">
    <source>
        <dbReference type="EMBL" id="MCU6699197.1"/>
    </source>
</evidence>
<evidence type="ECO:0000313" key="3">
    <source>
        <dbReference type="Proteomes" id="UP001207605"/>
    </source>
</evidence>
<comment type="caution">
    <text evidence="2">The sequence shown here is derived from an EMBL/GenBank/DDBJ whole genome shotgun (WGS) entry which is preliminary data.</text>
</comment>
<dbReference type="InterPro" id="IPR013168">
    <property type="entry name" value="Cpl_7_lyso_C"/>
</dbReference>
<dbReference type="Gene3D" id="3.30.70.1070">
    <property type="entry name" value="Sporulation related repeat"/>
    <property type="match status" value="1"/>
</dbReference>
<dbReference type="PROSITE" id="PS51724">
    <property type="entry name" value="SPOR"/>
    <property type="match status" value="1"/>
</dbReference>
<proteinExistence type="predicted"/>
<evidence type="ECO:0000259" key="1">
    <source>
        <dbReference type="PROSITE" id="PS51724"/>
    </source>
</evidence>
<dbReference type="InterPro" id="IPR052521">
    <property type="entry name" value="Cell_div_SPOR-domain"/>
</dbReference>
<dbReference type="PANTHER" id="PTHR38687">
    <property type="entry name" value="CELL DIVISION PROTEIN DEDD-RELATED"/>
    <property type="match status" value="1"/>
</dbReference>
<gene>
    <name evidence="2" type="ORF">OCV65_02950</name>
</gene>
<protein>
    <submittedName>
        <fullName evidence="2">SPOR domain-containing protein</fullName>
    </submittedName>
</protein>
<reference evidence="2 3" key="1">
    <citation type="journal article" date="2021" name="ISME Commun">
        <title>Automated analysis of genomic sequences facilitates high-throughput and comprehensive description of bacteria.</title>
        <authorList>
            <person name="Hitch T.C.A."/>
        </authorList>
    </citation>
    <scope>NUCLEOTIDE SEQUENCE [LARGE SCALE GENOMIC DNA]</scope>
    <source>
        <strain evidence="2 3">Sanger_02</strain>
    </source>
</reference>
<keyword evidence="3" id="KW-1185">Reference proteome</keyword>
<dbReference type="PANTHER" id="PTHR38687:SF1">
    <property type="entry name" value="CELL DIVISION PROTEIN DEDD"/>
    <property type="match status" value="1"/>
</dbReference>
<sequence length="325" mass="35446">MSNSPLVVYTKLSPNHSGQRTHSIDRITPHCVVGQLSAESICGCFINTSRQASCNYGIGTDGRISMSVEEKNRSWCSSSRENDQRAVTIECASDKTAPYAFNNAVYASLVNLCVDICQRNGKSKLLWLGDKNKTLAYAPKSDEMVLTVHRWFANKSCPGDWLYNRLGNLAAEVTKRLTGGSTDTGKVDVPSDGKTLYRVQTGAFSKRSNADAWAAKLKVAGFDTYIVQMDNLYKVQVGAYSQKSNAENMMAKLKAAGYDAFITTKSGTAAGTAKKSAAEIAKEIYNGTCSDARWSSWGNGADRVNRLKQAGYDPSEVQSEVNKLF</sequence>